<dbReference type="Proteomes" id="UP001530377">
    <property type="component" value="Unassembled WGS sequence"/>
</dbReference>
<gene>
    <name evidence="2" type="ORF">ACHAXA_008762</name>
</gene>
<sequence length="673" mass="75714">MQSTFHSMGGKPTVLQPDVDVVLSLKNSLYKSVMFDCFVRLGGKNTNHNNDAEKETAREALRVFKARSRSGDGRAVRFFKPESRYASRSFVEVDEAAALEKITADIYRRMESAKRWLKSDGTDDDSISENHRPKKTRPPPQAPLETSTKKRKVLKRTPESLPFLSNVNQDIADIIAGEELRAKRKSLDGPTSNRKDQCSDWQPNEVVNFFRGLYVHGWDDWKKVSTMVKTRDYQGVKLYAIKLDRRFPELRIFFSKQGDAVQKAMRARSSDVEVSGSMSGDQNNMVDNRSDPAIIAASANGSMKYQPKMSTRPKVVICLGNYIIDTVAEPSSLRPSIDRKRHTETLPDTFDPSIRPAIPTNNQQIYIPGNNVYARWMNKDDPGSYGTVESYERNSTGVPSLLYHVKFDDGAESIDLDTEDIMMQDQYQAWLKDLENYYSLHVPKDISSTRLAKNSRVYAKWIDPSDPELNGCWMSGKIHSSKTWEGDGNQLRYSYHVVFDNGDQDENLEDGEVLPKEVYTTLLREKMEKERIKPRLCGFDLIAEASKLSSPIKPVKAIPKEHDDELAIEPAARKARTKGSDASIEGSLVDELRCNDVHELRIPSPSQVGRISSTPSPDAHHNIFIKSEAADENTSIDATKAVSDLNAVEVNDVKSALPTTDSPNEHNVEGSNL</sequence>
<evidence type="ECO:0000256" key="1">
    <source>
        <dbReference type="SAM" id="MobiDB-lite"/>
    </source>
</evidence>
<dbReference type="Gene3D" id="1.10.10.60">
    <property type="entry name" value="Homeodomain-like"/>
    <property type="match status" value="1"/>
</dbReference>
<dbReference type="SUPFAM" id="SSF46689">
    <property type="entry name" value="Homeodomain-like"/>
    <property type="match status" value="1"/>
</dbReference>
<reference evidence="2 3" key="1">
    <citation type="submission" date="2024-10" db="EMBL/GenBank/DDBJ databases">
        <title>Updated reference genomes for cyclostephanoid diatoms.</title>
        <authorList>
            <person name="Roberts W.R."/>
            <person name="Alverson A.J."/>
        </authorList>
    </citation>
    <scope>NUCLEOTIDE SEQUENCE [LARGE SCALE GENOMIC DNA]</scope>
    <source>
        <strain evidence="2 3">AJA228-03</strain>
    </source>
</reference>
<name>A0ABD3RD14_9STRA</name>
<dbReference type="EMBL" id="JALLPB020000292">
    <property type="protein sequence ID" value="KAL3810912.1"/>
    <property type="molecule type" value="Genomic_DNA"/>
</dbReference>
<proteinExistence type="predicted"/>
<feature type="region of interest" description="Disordered" evidence="1">
    <location>
        <begin position="118"/>
        <end position="152"/>
    </location>
</feature>
<dbReference type="InterPro" id="IPR009057">
    <property type="entry name" value="Homeodomain-like_sf"/>
</dbReference>
<evidence type="ECO:0000313" key="2">
    <source>
        <dbReference type="EMBL" id="KAL3810912.1"/>
    </source>
</evidence>
<organism evidence="2 3">
    <name type="scientific">Cyclostephanos tholiformis</name>
    <dbReference type="NCBI Taxonomy" id="382380"/>
    <lineage>
        <taxon>Eukaryota</taxon>
        <taxon>Sar</taxon>
        <taxon>Stramenopiles</taxon>
        <taxon>Ochrophyta</taxon>
        <taxon>Bacillariophyta</taxon>
        <taxon>Coscinodiscophyceae</taxon>
        <taxon>Thalassiosirophycidae</taxon>
        <taxon>Stephanodiscales</taxon>
        <taxon>Stephanodiscaceae</taxon>
        <taxon>Cyclostephanos</taxon>
    </lineage>
</organism>
<evidence type="ECO:0000313" key="3">
    <source>
        <dbReference type="Proteomes" id="UP001530377"/>
    </source>
</evidence>
<dbReference type="Gene3D" id="2.30.30.140">
    <property type="match status" value="1"/>
</dbReference>
<feature type="compositionally biased region" description="Basic and acidic residues" evidence="1">
    <location>
        <begin position="663"/>
        <end position="673"/>
    </location>
</feature>
<protein>
    <submittedName>
        <fullName evidence="2">Uncharacterized protein</fullName>
    </submittedName>
</protein>
<keyword evidence="3" id="KW-1185">Reference proteome</keyword>
<feature type="region of interest" description="Disordered" evidence="1">
    <location>
        <begin position="654"/>
        <end position="673"/>
    </location>
</feature>
<accession>A0ABD3RD14</accession>
<comment type="caution">
    <text evidence="2">The sequence shown here is derived from an EMBL/GenBank/DDBJ whole genome shotgun (WGS) entry which is preliminary data.</text>
</comment>
<dbReference type="AlphaFoldDB" id="A0ABD3RD14"/>